<dbReference type="FunFam" id="2.30.30.60:FF:000003">
    <property type="entry name" value="Predicted mechanosensitive ion channel"/>
    <property type="match status" value="1"/>
</dbReference>
<evidence type="ECO:0000256" key="6">
    <source>
        <dbReference type="ARBA" id="ARBA00023136"/>
    </source>
</evidence>
<dbReference type="GO" id="GO:0005886">
    <property type="term" value="C:plasma membrane"/>
    <property type="evidence" value="ECO:0000318"/>
    <property type="project" value="GO_Central"/>
</dbReference>
<accession>D8R3R3</accession>
<keyword evidence="4 9" id="KW-0812">Transmembrane</keyword>
<dbReference type="FunCoup" id="D8R3R3">
    <property type="interactions" value="502"/>
</dbReference>
<feature type="region of interest" description="Disordered" evidence="8">
    <location>
        <begin position="383"/>
        <end position="430"/>
    </location>
</feature>
<gene>
    <name evidence="11" type="ORF">SELMODRAFT_84864</name>
</gene>
<feature type="compositionally biased region" description="Basic and acidic residues" evidence="8">
    <location>
        <begin position="394"/>
        <end position="409"/>
    </location>
</feature>
<comment type="subcellular location">
    <subcellularLocation>
        <location evidence="1">Membrane</location>
        <topology evidence="1">Multi-pass membrane protein</topology>
    </subcellularLocation>
</comment>
<sequence>MNGEANAGSKLDRVILRIDEDAPSPTGQPSLARNSTHIAEDERKEGSLERSNSYFFQDDPATLSAAQSIDPPTKLIGEFLRHQKESGDFQLDPGVGADGDLTFWESPSTKASLRRRSSSTSDRYPDAAEAGALDPSSAKAASRIPSYGRCKSRLGDPPPPPLRSGLLKSSGVLNKSPDAQAAGSATGAAEDDPLDVPDDLIHKPWNLWVFLEWGFLALSIGALVCTTNIPVLERRKLLGLHLWRWAVLALVILSGRLLSGWIIRFLVFFIERNFILRKRLVYFVYGLHKGVQNCLWFGIILLAWRLLFDPNLPLPIRRERKALEIVTRILICLLVAASLWLVKILLVKVLALSFHVNTFFDRIQESLFNEYILESLSGPPLLESQGNPSQLLKRSGEAGKRSSEADPRLLKKSGNIGGGGGGDHKSGGPISIEHLQRMNQKNVSAWNMKRLIRLAKSPRITTLAHAIDSDEDSCGGSCGGLEGDWQAKAAAKHIFNNAARPGCRCLSLVDLMRFLGDEECAIKAFALFDGAMETGKISKQSLVNFVVNVYREKRALSFSLNDTKTAVKKLHRITDVIMGIIILVIWLLILGIATTHLLVALSSQLVLAVFVFGNTCKTVFEAIIFLFAMHPFDVGDRCVVDGVQMVVEEMNILTTVFLRYDNEKIYYPNSVLATKPISNFYRSPDMGDAIDFSLHISTPAEKIDALKVRIKRYIDSHLHHWHPKHDVVMREIEDMNRVRMSLWLQHTMNHQNAGEKWIRRSDLLIHLKDSFQELEIDYRLLPQEVRLSQSL</sequence>
<evidence type="ECO:0000256" key="7">
    <source>
        <dbReference type="PIRNR" id="PIRNR017209"/>
    </source>
</evidence>
<evidence type="ECO:0000256" key="1">
    <source>
        <dbReference type="ARBA" id="ARBA00004141"/>
    </source>
</evidence>
<comment type="similarity">
    <text evidence="2 7">Belongs to the MscS (TC 1.A.23) family.</text>
</comment>
<name>D8R3R3_SELML</name>
<dbReference type="Gene3D" id="2.30.30.60">
    <property type="match status" value="1"/>
</dbReference>
<dbReference type="InterPro" id="IPR016688">
    <property type="entry name" value="MscS-like_plants/fungi"/>
</dbReference>
<dbReference type="PIRSF" id="PIRSF017209">
    <property type="entry name" value="Memb_At2g17000_prd"/>
    <property type="match status" value="1"/>
</dbReference>
<feature type="transmembrane region" description="Helical" evidence="9">
    <location>
        <begin position="576"/>
        <end position="599"/>
    </location>
</feature>
<feature type="transmembrane region" description="Helical" evidence="9">
    <location>
        <begin position="325"/>
        <end position="346"/>
    </location>
</feature>
<feature type="transmembrane region" description="Helical" evidence="9">
    <location>
        <begin position="282"/>
        <end position="305"/>
    </location>
</feature>
<evidence type="ECO:0000313" key="12">
    <source>
        <dbReference type="Proteomes" id="UP000001514"/>
    </source>
</evidence>
<evidence type="ECO:0000256" key="2">
    <source>
        <dbReference type="ARBA" id="ARBA00008017"/>
    </source>
</evidence>
<dbReference type="InterPro" id="IPR006685">
    <property type="entry name" value="MscS_channel_2nd"/>
</dbReference>
<dbReference type="PANTHER" id="PTHR31618:SF1">
    <property type="entry name" value="EF-HAND DOMAIN-CONTAINING PROTEIN"/>
    <property type="match status" value="1"/>
</dbReference>
<dbReference type="eggNOG" id="KOG4629">
    <property type="taxonomic scope" value="Eukaryota"/>
</dbReference>
<dbReference type="InterPro" id="IPR010920">
    <property type="entry name" value="LSM_dom_sf"/>
</dbReference>
<dbReference type="GO" id="GO:0050982">
    <property type="term" value="P:detection of mechanical stimulus"/>
    <property type="evidence" value="ECO:0007669"/>
    <property type="project" value="UniProtKB-ARBA"/>
</dbReference>
<feature type="compositionally biased region" description="Polar residues" evidence="8">
    <location>
        <begin position="25"/>
        <end position="37"/>
    </location>
</feature>
<feature type="compositionally biased region" description="Basic and acidic residues" evidence="8">
    <location>
        <begin position="10"/>
        <end position="20"/>
    </location>
</feature>
<evidence type="ECO:0000256" key="3">
    <source>
        <dbReference type="ARBA" id="ARBA00022448"/>
    </source>
</evidence>
<dbReference type="GO" id="GO:0008381">
    <property type="term" value="F:mechanosensitive monoatomic ion channel activity"/>
    <property type="evidence" value="ECO:0000318"/>
    <property type="project" value="GO_Central"/>
</dbReference>
<dbReference type="InParanoid" id="D8R3R3"/>
<feature type="transmembrane region" description="Helical" evidence="9">
    <location>
        <begin position="605"/>
        <end position="627"/>
    </location>
</feature>
<dbReference type="GO" id="GO:0006820">
    <property type="term" value="P:monoatomic anion transport"/>
    <property type="evidence" value="ECO:0000318"/>
    <property type="project" value="GO_Central"/>
</dbReference>
<feature type="transmembrane region" description="Helical" evidence="9">
    <location>
        <begin position="243"/>
        <end position="270"/>
    </location>
</feature>
<reference evidence="11 12" key="1">
    <citation type="journal article" date="2011" name="Science">
        <title>The Selaginella genome identifies genetic changes associated with the evolution of vascular plants.</title>
        <authorList>
            <person name="Banks J.A."/>
            <person name="Nishiyama T."/>
            <person name="Hasebe M."/>
            <person name="Bowman J.L."/>
            <person name="Gribskov M."/>
            <person name="dePamphilis C."/>
            <person name="Albert V.A."/>
            <person name="Aono N."/>
            <person name="Aoyama T."/>
            <person name="Ambrose B.A."/>
            <person name="Ashton N.W."/>
            <person name="Axtell M.J."/>
            <person name="Barker E."/>
            <person name="Barker M.S."/>
            <person name="Bennetzen J.L."/>
            <person name="Bonawitz N.D."/>
            <person name="Chapple C."/>
            <person name="Cheng C."/>
            <person name="Correa L.G."/>
            <person name="Dacre M."/>
            <person name="DeBarry J."/>
            <person name="Dreyer I."/>
            <person name="Elias M."/>
            <person name="Engstrom E.M."/>
            <person name="Estelle M."/>
            <person name="Feng L."/>
            <person name="Finet C."/>
            <person name="Floyd S.K."/>
            <person name="Frommer W.B."/>
            <person name="Fujita T."/>
            <person name="Gramzow L."/>
            <person name="Gutensohn M."/>
            <person name="Harholt J."/>
            <person name="Hattori M."/>
            <person name="Heyl A."/>
            <person name="Hirai T."/>
            <person name="Hiwatashi Y."/>
            <person name="Ishikawa M."/>
            <person name="Iwata M."/>
            <person name="Karol K.G."/>
            <person name="Koehler B."/>
            <person name="Kolukisaoglu U."/>
            <person name="Kubo M."/>
            <person name="Kurata T."/>
            <person name="Lalonde S."/>
            <person name="Li K."/>
            <person name="Li Y."/>
            <person name="Litt A."/>
            <person name="Lyons E."/>
            <person name="Manning G."/>
            <person name="Maruyama T."/>
            <person name="Michael T.P."/>
            <person name="Mikami K."/>
            <person name="Miyazaki S."/>
            <person name="Morinaga S."/>
            <person name="Murata T."/>
            <person name="Mueller-Roeber B."/>
            <person name="Nelson D.R."/>
            <person name="Obara M."/>
            <person name="Oguri Y."/>
            <person name="Olmstead R.G."/>
            <person name="Onodera N."/>
            <person name="Petersen B.L."/>
            <person name="Pils B."/>
            <person name="Prigge M."/>
            <person name="Rensing S.A."/>
            <person name="Riano-Pachon D.M."/>
            <person name="Roberts A.W."/>
            <person name="Sato Y."/>
            <person name="Scheller H.V."/>
            <person name="Schulz B."/>
            <person name="Schulz C."/>
            <person name="Shakirov E.V."/>
            <person name="Shibagaki N."/>
            <person name="Shinohara N."/>
            <person name="Shippen D.E."/>
            <person name="Soerensen I."/>
            <person name="Sotooka R."/>
            <person name="Sugimoto N."/>
            <person name="Sugita M."/>
            <person name="Sumikawa N."/>
            <person name="Tanurdzic M."/>
            <person name="Theissen G."/>
            <person name="Ulvskov P."/>
            <person name="Wakazuki S."/>
            <person name="Weng J.K."/>
            <person name="Willats W.W."/>
            <person name="Wipf D."/>
            <person name="Wolf P.G."/>
            <person name="Yang L."/>
            <person name="Zimmer A.D."/>
            <person name="Zhu Q."/>
            <person name="Mitros T."/>
            <person name="Hellsten U."/>
            <person name="Loque D."/>
            <person name="Otillar R."/>
            <person name="Salamov A."/>
            <person name="Schmutz J."/>
            <person name="Shapiro H."/>
            <person name="Lindquist E."/>
            <person name="Lucas S."/>
            <person name="Rokhsar D."/>
            <person name="Grigoriev I.V."/>
        </authorList>
    </citation>
    <scope>NUCLEOTIDE SEQUENCE [LARGE SCALE GENOMIC DNA]</scope>
</reference>
<dbReference type="InterPro" id="IPR023408">
    <property type="entry name" value="MscS_beta-dom_sf"/>
</dbReference>
<proteinExistence type="inferred from homology"/>
<dbReference type="PANTHER" id="PTHR31618">
    <property type="entry name" value="MECHANOSENSITIVE ION CHANNEL PROTEIN 5"/>
    <property type="match status" value="1"/>
</dbReference>
<dbReference type="STRING" id="88036.D8R3R3"/>
<evidence type="ECO:0000259" key="10">
    <source>
        <dbReference type="Pfam" id="PF00924"/>
    </source>
</evidence>
<dbReference type="Proteomes" id="UP000001514">
    <property type="component" value="Unassembled WGS sequence"/>
</dbReference>
<dbReference type="HOGENOM" id="CLU_013552_0_0_1"/>
<evidence type="ECO:0000256" key="8">
    <source>
        <dbReference type="SAM" id="MobiDB-lite"/>
    </source>
</evidence>
<dbReference type="EMBL" id="GL377571">
    <property type="protein sequence ID" value="EFJ33329.1"/>
    <property type="molecule type" value="Genomic_DNA"/>
</dbReference>
<evidence type="ECO:0000256" key="9">
    <source>
        <dbReference type="SAM" id="Phobius"/>
    </source>
</evidence>
<keyword evidence="12" id="KW-1185">Reference proteome</keyword>
<dbReference type="OMA" id="KVIWELH"/>
<feature type="transmembrane region" description="Helical" evidence="9">
    <location>
        <begin position="207"/>
        <end position="231"/>
    </location>
</feature>
<evidence type="ECO:0000256" key="5">
    <source>
        <dbReference type="ARBA" id="ARBA00022989"/>
    </source>
</evidence>
<feature type="domain" description="Mechanosensitive ion channel MscS" evidence="10">
    <location>
        <begin position="621"/>
        <end position="680"/>
    </location>
</feature>
<keyword evidence="3" id="KW-0813">Transport</keyword>
<keyword evidence="6 7" id="KW-0472">Membrane</keyword>
<dbReference type="KEGG" id="smo:SELMODRAFT_84864"/>
<feature type="region of interest" description="Disordered" evidence="8">
    <location>
        <begin position="108"/>
        <end position="169"/>
    </location>
</feature>
<dbReference type="Pfam" id="PF00924">
    <property type="entry name" value="MS_channel_2nd"/>
    <property type="match status" value="1"/>
</dbReference>
<dbReference type="Gramene" id="EFJ33329">
    <property type="protein sequence ID" value="EFJ33329"/>
    <property type="gene ID" value="SELMODRAFT_84864"/>
</dbReference>
<dbReference type="SUPFAM" id="SSF50182">
    <property type="entry name" value="Sm-like ribonucleoproteins"/>
    <property type="match status" value="1"/>
</dbReference>
<keyword evidence="5 9" id="KW-1133">Transmembrane helix</keyword>
<protein>
    <recommendedName>
        <fullName evidence="7">Mechanosensitive ion channel protein</fullName>
    </recommendedName>
</protein>
<feature type="compositionally biased region" description="Basic and acidic residues" evidence="8">
    <location>
        <begin position="38"/>
        <end position="48"/>
    </location>
</feature>
<dbReference type="AlphaFoldDB" id="D8R3R3"/>
<dbReference type="OrthoDB" id="544685at2759"/>
<evidence type="ECO:0000256" key="4">
    <source>
        <dbReference type="ARBA" id="ARBA00022692"/>
    </source>
</evidence>
<evidence type="ECO:0000313" key="11">
    <source>
        <dbReference type="EMBL" id="EFJ33329.1"/>
    </source>
</evidence>
<organism evidence="12">
    <name type="scientific">Selaginella moellendorffii</name>
    <name type="common">Spikemoss</name>
    <dbReference type="NCBI Taxonomy" id="88036"/>
    <lineage>
        <taxon>Eukaryota</taxon>
        <taxon>Viridiplantae</taxon>
        <taxon>Streptophyta</taxon>
        <taxon>Embryophyta</taxon>
        <taxon>Tracheophyta</taxon>
        <taxon>Lycopodiopsida</taxon>
        <taxon>Selaginellales</taxon>
        <taxon>Selaginellaceae</taxon>
        <taxon>Selaginella</taxon>
    </lineage>
</organism>
<feature type="region of interest" description="Disordered" evidence="8">
    <location>
        <begin position="1"/>
        <end position="53"/>
    </location>
</feature>